<name>A0A8S5UWR4_9CAUD</name>
<dbReference type="EMBL" id="BK016157">
    <property type="protein sequence ID" value="DAF98927.1"/>
    <property type="molecule type" value="Genomic_DNA"/>
</dbReference>
<organism evidence="1">
    <name type="scientific">Siphoviridae sp. ctzO58</name>
    <dbReference type="NCBI Taxonomy" id="2825748"/>
    <lineage>
        <taxon>Viruses</taxon>
        <taxon>Duplodnaviria</taxon>
        <taxon>Heunggongvirae</taxon>
        <taxon>Uroviricota</taxon>
        <taxon>Caudoviricetes</taxon>
    </lineage>
</organism>
<proteinExistence type="predicted"/>
<accession>A0A8S5UWR4</accession>
<protein>
    <submittedName>
        <fullName evidence="1">Pre-mRNA-splicing factor 38A</fullName>
    </submittedName>
</protein>
<sequence>MIIWPESCSIIFFVLHLHLQKYYHYLCTD</sequence>
<evidence type="ECO:0000313" key="1">
    <source>
        <dbReference type="EMBL" id="DAF98927.1"/>
    </source>
</evidence>
<reference evidence="1" key="1">
    <citation type="journal article" date="2021" name="Proc. Natl. Acad. Sci. U.S.A.">
        <title>A Catalog of Tens of Thousands of Viruses from Human Metagenomes Reveals Hidden Associations with Chronic Diseases.</title>
        <authorList>
            <person name="Tisza M.J."/>
            <person name="Buck C.B."/>
        </authorList>
    </citation>
    <scope>NUCLEOTIDE SEQUENCE</scope>
    <source>
        <strain evidence="1">CtzO58</strain>
    </source>
</reference>